<dbReference type="EMBL" id="GEGO01005239">
    <property type="protein sequence ID" value="JAR90165.1"/>
    <property type="molecule type" value="Transcribed_RNA"/>
</dbReference>
<evidence type="ECO:0000256" key="3">
    <source>
        <dbReference type="ARBA" id="ARBA00023235"/>
    </source>
</evidence>
<dbReference type="EC" id="5.2.1.8" evidence="5"/>
<accession>A0A147BIN8</accession>
<dbReference type="PANTHER" id="PTHR45625:SF2">
    <property type="entry name" value="PEPTIDYL-PROLYL CIS-TRANS ISOMERASE-LIKE 3"/>
    <property type="match status" value="1"/>
</dbReference>
<name>A0A147BIN8_IXORI</name>
<dbReference type="InterPro" id="IPR020892">
    <property type="entry name" value="Cyclophilin-type_PPIase_CS"/>
</dbReference>
<dbReference type="CDD" id="cd01928">
    <property type="entry name" value="Cyclophilin_PPIL3_like"/>
    <property type="match status" value="1"/>
</dbReference>
<dbReference type="PROSITE" id="PS50072">
    <property type="entry name" value="CSA_PPIASE_2"/>
    <property type="match status" value="1"/>
</dbReference>
<evidence type="ECO:0000256" key="5">
    <source>
        <dbReference type="RuleBase" id="RU363019"/>
    </source>
</evidence>
<feature type="chain" id="PRO_5007358080" description="Peptidyl-prolyl cis-trans isomerase" evidence="5">
    <location>
        <begin position="27"/>
        <end position="207"/>
    </location>
</feature>
<dbReference type="InterPro" id="IPR029000">
    <property type="entry name" value="Cyclophilin-like_dom_sf"/>
</dbReference>
<dbReference type="GO" id="GO:0003755">
    <property type="term" value="F:peptidyl-prolyl cis-trans isomerase activity"/>
    <property type="evidence" value="ECO:0007669"/>
    <property type="project" value="UniProtKB-UniRule"/>
</dbReference>
<dbReference type="PROSITE" id="PS00170">
    <property type="entry name" value="CSA_PPIASE_1"/>
    <property type="match status" value="1"/>
</dbReference>
<dbReference type="InterPro" id="IPR002130">
    <property type="entry name" value="Cyclophilin-type_PPIase_dom"/>
</dbReference>
<proteinExistence type="inferred from homology"/>
<evidence type="ECO:0000256" key="1">
    <source>
        <dbReference type="ARBA" id="ARBA00000971"/>
    </source>
</evidence>
<sequence>MAALTFPTKKIWYVIQMLLHFGSVNSVCTLTSHVSGSANDIMFLLFQSVTLHTDIGDIKIELFCEACPRSSENFMALCASDYYNGCLFHRNIKGFMVQTGDPTGTGKGGESIWGEKFADEFRDDLKHNVRGVVSMANNGPNTNASQFFITYAKQPHLDLKYTIFGKVIDGLDTLDELEKAPVNPKNYRPLRDIRLNAVTIHANPFAK</sequence>
<keyword evidence="2 5" id="KW-0697">Rotamase</keyword>
<protein>
    <recommendedName>
        <fullName evidence="5">Peptidyl-prolyl cis-trans isomerase</fullName>
        <shortName evidence="5">PPIase</shortName>
        <ecNumber evidence="5">5.2.1.8</ecNumber>
    </recommendedName>
</protein>
<keyword evidence="3 5" id="KW-0413">Isomerase</keyword>
<evidence type="ECO:0000259" key="6">
    <source>
        <dbReference type="PROSITE" id="PS50072"/>
    </source>
</evidence>
<evidence type="ECO:0000256" key="4">
    <source>
        <dbReference type="ARBA" id="ARBA00038286"/>
    </source>
</evidence>
<dbReference type="PRINTS" id="PR00153">
    <property type="entry name" value="CSAPPISMRASE"/>
</dbReference>
<dbReference type="Gene3D" id="2.40.100.10">
    <property type="entry name" value="Cyclophilin-like"/>
    <property type="match status" value="1"/>
</dbReference>
<dbReference type="Pfam" id="PF00160">
    <property type="entry name" value="Pro_isomerase"/>
    <property type="match status" value="1"/>
</dbReference>
<dbReference type="SUPFAM" id="SSF50891">
    <property type="entry name" value="Cyclophilin-like"/>
    <property type="match status" value="1"/>
</dbReference>
<dbReference type="InterPro" id="IPR044666">
    <property type="entry name" value="Cyclophilin_A-like"/>
</dbReference>
<comment type="function">
    <text evidence="5">PPIases accelerate the folding of proteins. It catalyzes the cis-trans isomerization of proline imidic peptide bonds in oligopeptides.</text>
</comment>
<evidence type="ECO:0000313" key="7">
    <source>
        <dbReference type="EMBL" id="JAR90165.1"/>
    </source>
</evidence>
<feature type="domain" description="PPIase cyclophilin-type" evidence="6">
    <location>
        <begin position="45"/>
        <end position="200"/>
    </location>
</feature>
<dbReference type="FunFam" id="2.40.100.10:FF:000012">
    <property type="entry name" value="Peptidyl-prolyl cis-trans isomerase"/>
    <property type="match status" value="1"/>
</dbReference>
<reference evidence="7" key="1">
    <citation type="journal article" date="2018" name="PLoS Negl. Trop. Dis.">
        <title>Sialome diversity of ticks revealed by RNAseq of single tick salivary glands.</title>
        <authorList>
            <person name="Perner J."/>
            <person name="Kropackova S."/>
            <person name="Kopacek P."/>
            <person name="Ribeiro J.M."/>
        </authorList>
    </citation>
    <scope>NUCLEOTIDE SEQUENCE</scope>
    <source>
        <strain evidence="7">Siblings of single egg batch collected in Ceske Budejovice</strain>
        <tissue evidence="7">Salivary glands</tissue>
    </source>
</reference>
<organism evidence="7">
    <name type="scientific">Ixodes ricinus</name>
    <name type="common">Common tick</name>
    <name type="synonym">Acarus ricinus</name>
    <dbReference type="NCBI Taxonomy" id="34613"/>
    <lineage>
        <taxon>Eukaryota</taxon>
        <taxon>Metazoa</taxon>
        <taxon>Ecdysozoa</taxon>
        <taxon>Arthropoda</taxon>
        <taxon>Chelicerata</taxon>
        <taxon>Arachnida</taxon>
        <taxon>Acari</taxon>
        <taxon>Parasitiformes</taxon>
        <taxon>Ixodida</taxon>
        <taxon>Ixodoidea</taxon>
        <taxon>Ixodidae</taxon>
        <taxon>Ixodinae</taxon>
        <taxon>Ixodes</taxon>
    </lineage>
</organism>
<comment type="catalytic activity">
    <reaction evidence="1 5">
        <text>[protein]-peptidylproline (omega=180) = [protein]-peptidylproline (omega=0)</text>
        <dbReference type="Rhea" id="RHEA:16237"/>
        <dbReference type="Rhea" id="RHEA-COMP:10747"/>
        <dbReference type="Rhea" id="RHEA-COMP:10748"/>
        <dbReference type="ChEBI" id="CHEBI:83833"/>
        <dbReference type="ChEBI" id="CHEBI:83834"/>
        <dbReference type="EC" id="5.2.1.8"/>
    </reaction>
</comment>
<dbReference type="GO" id="GO:0006457">
    <property type="term" value="P:protein folding"/>
    <property type="evidence" value="ECO:0007669"/>
    <property type="project" value="InterPro"/>
</dbReference>
<comment type="similarity">
    <text evidence="4">Belongs to the cyclophilin-type PPIase family. PPIL3 subfamily.</text>
</comment>
<evidence type="ECO:0000256" key="2">
    <source>
        <dbReference type="ARBA" id="ARBA00023110"/>
    </source>
</evidence>
<dbReference type="GO" id="GO:0071013">
    <property type="term" value="C:catalytic step 2 spliceosome"/>
    <property type="evidence" value="ECO:0007669"/>
    <property type="project" value="TreeGrafter"/>
</dbReference>
<dbReference type="PANTHER" id="PTHR45625">
    <property type="entry name" value="PEPTIDYL-PROLYL CIS-TRANS ISOMERASE-RELATED"/>
    <property type="match status" value="1"/>
</dbReference>
<feature type="signal peptide" evidence="5">
    <location>
        <begin position="1"/>
        <end position="26"/>
    </location>
</feature>
<keyword evidence="5" id="KW-0732">Signal</keyword>
<dbReference type="AlphaFoldDB" id="A0A147BIN8"/>